<comment type="caution">
    <text evidence="2">The sequence shown here is derived from an EMBL/GenBank/DDBJ whole genome shotgun (WGS) entry which is preliminary data.</text>
</comment>
<dbReference type="EMBL" id="JBBPBM010000004">
    <property type="protein sequence ID" value="KAK8590213.1"/>
    <property type="molecule type" value="Genomic_DNA"/>
</dbReference>
<organism evidence="2 3">
    <name type="scientific">Hibiscus sabdariffa</name>
    <name type="common">roselle</name>
    <dbReference type="NCBI Taxonomy" id="183260"/>
    <lineage>
        <taxon>Eukaryota</taxon>
        <taxon>Viridiplantae</taxon>
        <taxon>Streptophyta</taxon>
        <taxon>Embryophyta</taxon>
        <taxon>Tracheophyta</taxon>
        <taxon>Spermatophyta</taxon>
        <taxon>Magnoliopsida</taxon>
        <taxon>eudicotyledons</taxon>
        <taxon>Gunneridae</taxon>
        <taxon>Pentapetalae</taxon>
        <taxon>rosids</taxon>
        <taxon>malvids</taxon>
        <taxon>Malvales</taxon>
        <taxon>Malvaceae</taxon>
        <taxon>Malvoideae</taxon>
        <taxon>Hibiscus</taxon>
    </lineage>
</organism>
<name>A0ABR2G1H9_9ROSI</name>
<dbReference type="Proteomes" id="UP001472677">
    <property type="component" value="Unassembled WGS sequence"/>
</dbReference>
<protein>
    <submittedName>
        <fullName evidence="2">Uncharacterized protein</fullName>
    </submittedName>
</protein>
<feature type="compositionally biased region" description="Basic and acidic residues" evidence="1">
    <location>
        <begin position="1"/>
        <end position="15"/>
    </location>
</feature>
<accession>A0ABR2G1H9</accession>
<evidence type="ECO:0000256" key="1">
    <source>
        <dbReference type="SAM" id="MobiDB-lite"/>
    </source>
</evidence>
<gene>
    <name evidence="2" type="ORF">V6N12_024593</name>
</gene>
<proteinExistence type="predicted"/>
<evidence type="ECO:0000313" key="3">
    <source>
        <dbReference type="Proteomes" id="UP001472677"/>
    </source>
</evidence>
<reference evidence="2 3" key="1">
    <citation type="journal article" date="2024" name="G3 (Bethesda)">
        <title>Genome assembly of Hibiscus sabdariffa L. provides insights into metabolisms of medicinal natural products.</title>
        <authorList>
            <person name="Kim T."/>
        </authorList>
    </citation>
    <scope>NUCLEOTIDE SEQUENCE [LARGE SCALE GENOMIC DNA]</scope>
    <source>
        <strain evidence="2">TK-2024</strain>
        <tissue evidence="2">Old leaves</tissue>
    </source>
</reference>
<feature type="region of interest" description="Disordered" evidence="1">
    <location>
        <begin position="1"/>
        <end position="21"/>
    </location>
</feature>
<evidence type="ECO:0000313" key="2">
    <source>
        <dbReference type="EMBL" id="KAK8590213.1"/>
    </source>
</evidence>
<sequence>MTGDSGHEQESHEESYIPQSKDLGRKYVLHVGDTSLPGYARNEGTNHFHDLTFALLRVVQAILGASDVSRETLVERLRGFDHKDIRDSGEDDLIKAN</sequence>
<keyword evidence="3" id="KW-1185">Reference proteome</keyword>